<keyword evidence="1" id="KW-0479">Metal-binding</keyword>
<name>A0AAC9LCN6_9PSEU</name>
<feature type="domain" description="SWIM-type" evidence="3">
    <location>
        <begin position="126"/>
        <end position="161"/>
    </location>
</feature>
<keyword evidence="1" id="KW-0863">Zinc-finger</keyword>
<dbReference type="PROSITE" id="PS50966">
    <property type="entry name" value="ZF_SWIM"/>
    <property type="match status" value="1"/>
</dbReference>
<dbReference type="Proteomes" id="UP000185511">
    <property type="component" value="Chromosome"/>
</dbReference>
<evidence type="ECO:0000256" key="1">
    <source>
        <dbReference type="PROSITE-ProRule" id="PRU00325"/>
    </source>
</evidence>
<dbReference type="KEGG" id="acad:UA74_15470"/>
<feature type="compositionally biased region" description="Low complexity" evidence="2">
    <location>
        <begin position="213"/>
        <end position="224"/>
    </location>
</feature>
<dbReference type="RefSeq" id="WP_157442228.1">
    <property type="nucleotide sequence ID" value="NZ_CP016076.1"/>
</dbReference>
<keyword evidence="1" id="KW-0862">Zinc</keyword>
<reference evidence="5" key="1">
    <citation type="submission" date="2016-06" db="EMBL/GenBank/DDBJ databases">
        <title>Complete genome sequence of Actinoalloteichus fjordicus DSM 46855 (=ADI127-17), type strain of the new species Actinoalloteichus fjordicus.</title>
        <authorList>
            <person name="Ruckert C."/>
            <person name="Nouioui I."/>
            <person name="Willmese J."/>
            <person name="van Wezel G."/>
            <person name="Klenk H.-P."/>
            <person name="Kalinowski J."/>
            <person name="Zotchev S.B."/>
        </authorList>
    </citation>
    <scope>NUCLEOTIDE SEQUENCE [LARGE SCALE GENOMIC DNA]</scope>
    <source>
        <strain evidence="5">ADI127-7</strain>
    </source>
</reference>
<sequence>MTPRRAEPALGFPPFPPGRIRRTRTWWGTAWTKAMEDTSLDVDQLRRGRRHAIGGRVESITVSPGRLAALVHDTDGSTHHSVVHLEQLSDRDWDRFLDQVAVTAGHVAALVDRDMPRELVDVADDAGVRLLPGPGDLEPECDCVGFEHPCRHAAALSYQAGWLVDADPFVLFLLRGRERAELLDELQTRTATEPRPADRHSRPDPTAPPPGGVPAAQSYARPVSRMPPPPPPIRDNPPTPMFGSAPGIPPAALTFLAADAAHRAAALLTATTPPPALDRRTDAIRLAATYDDPALHTRLNATTEDPAAFATAVRAWQLGGPAGLAALETVWTPTAAQAARARDALTAYRDEERPGHVPELRAWRNRWTADDRGLQLRLGRDDRWYPFHRVGDSWQPAAAPGTDPTAALADLLAG</sequence>
<dbReference type="InterPro" id="IPR007527">
    <property type="entry name" value="Znf_SWIM"/>
</dbReference>
<accession>A0AAC9LCN6</accession>
<evidence type="ECO:0000313" key="4">
    <source>
        <dbReference type="EMBL" id="APU15147.1"/>
    </source>
</evidence>
<dbReference type="GO" id="GO:0008270">
    <property type="term" value="F:zinc ion binding"/>
    <property type="evidence" value="ECO:0007669"/>
    <property type="project" value="UniProtKB-KW"/>
</dbReference>
<gene>
    <name evidence="4" type="ORF">UA74_15470</name>
</gene>
<dbReference type="PANTHER" id="PTHR38133">
    <property type="entry name" value="SLR1429 PROTEIN"/>
    <property type="match status" value="1"/>
</dbReference>
<proteinExistence type="predicted"/>
<evidence type="ECO:0000256" key="2">
    <source>
        <dbReference type="SAM" id="MobiDB-lite"/>
    </source>
</evidence>
<evidence type="ECO:0000259" key="3">
    <source>
        <dbReference type="PROSITE" id="PS50966"/>
    </source>
</evidence>
<evidence type="ECO:0000313" key="5">
    <source>
        <dbReference type="Proteomes" id="UP000185511"/>
    </source>
</evidence>
<dbReference type="EMBL" id="CP016076">
    <property type="protein sequence ID" value="APU15147.1"/>
    <property type="molecule type" value="Genomic_DNA"/>
</dbReference>
<keyword evidence="5" id="KW-1185">Reference proteome</keyword>
<feature type="region of interest" description="Disordered" evidence="2">
    <location>
        <begin position="186"/>
        <end position="245"/>
    </location>
</feature>
<dbReference type="AlphaFoldDB" id="A0AAC9LCN6"/>
<dbReference type="PANTHER" id="PTHR38133:SF1">
    <property type="entry name" value="SLR1429 PROTEIN"/>
    <property type="match status" value="1"/>
</dbReference>
<feature type="compositionally biased region" description="Pro residues" evidence="2">
    <location>
        <begin position="225"/>
        <end position="240"/>
    </location>
</feature>
<protein>
    <recommendedName>
        <fullName evidence="3">SWIM-type domain-containing protein</fullName>
    </recommendedName>
</protein>
<organism evidence="4 5">
    <name type="scientific">Actinoalloteichus fjordicus</name>
    <dbReference type="NCBI Taxonomy" id="1612552"/>
    <lineage>
        <taxon>Bacteria</taxon>
        <taxon>Bacillati</taxon>
        <taxon>Actinomycetota</taxon>
        <taxon>Actinomycetes</taxon>
        <taxon>Pseudonocardiales</taxon>
        <taxon>Pseudonocardiaceae</taxon>
        <taxon>Actinoalloteichus</taxon>
    </lineage>
</organism>